<feature type="compositionally biased region" description="Gly residues" evidence="1">
    <location>
        <begin position="895"/>
        <end position="915"/>
    </location>
</feature>
<dbReference type="Pfam" id="PF00932">
    <property type="entry name" value="LTD"/>
    <property type="match status" value="1"/>
</dbReference>
<dbReference type="PROSITE" id="PS51841">
    <property type="entry name" value="LTD"/>
    <property type="match status" value="1"/>
</dbReference>
<dbReference type="InterPro" id="IPR001322">
    <property type="entry name" value="Lamin_tail_dom"/>
</dbReference>
<dbReference type="PANTHER" id="PTHR42834">
    <property type="entry name" value="ENDONUCLEASE/EXONUCLEASE/PHOSPHATASE FAMILY PROTEIN (AFU_ORTHOLOGUE AFUA_3G09210)"/>
    <property type="match status" value="1"/>
</dbReference>
<evidence type="ECO:0000313" key="4">
    <source>
        <dbReference type="Proteomes" id="UP000199183"/>
    </source>
</evidence>
<feature type="compositionally biased region" description="Polar residues" evidence="1">
    <location>
        <begin position="234"/>
        <end position="244"/>
    </location>
</feature>
<feature type="region of interest" description="Disordered" evidence="1">
    <location>
        <begin position="719"/>
        <end position="739"/>
    </location>
</feature>
<dbReference type="CDD" id="cd04486">
    <property type="entry name" value="YhcR_OBF_like"/>
    <property type="match status" value="1"/>
</dbReference>
<dbReference type="NCBIfam" id="NF033681">
    <property type="entry name" value="ExeM_NucH_DNase"/>
    <property type="match status" value="1"/>
</dbReference>
<dbReference type="Proteomes" id="UP000199183">
    <property type="component" value="Unassembled WGS sequence"/>
</dbReference>
<keyword evidence="4" id="KW-1185">Reference proteome</keyword>
<dbReference type="Gene3D" id="3.60.10.10">
    <property type="entry name" value="Endonuclease/exonuclease/phosphatase"/>
    <property type="match status" value="1"/>
</dbReference>
<dbReference type="InterPro" id="IPR005135">
    <property type="entry name" value="Endo/exonuclease/phosphatase"/>
</dbReference>
<name>A0A1H4MU01_9MICO</name>
<protein>
    <recommendedName>
        <fullName evidence="2">LTD domain-containing protein</fullName>
    </recommendedName>
</protein>
<reference evidence="3 4" key="1">
    <citation type="submission" date="2016-10" db="EMBL/GenBank/DDBJ databases">
        <authorList>
            <person name="de Groot N.N."/>
        </authorList>
    </citation>
    <scope>NUCLEOTIDE SEQUENCE [LARGE SCALE GENOMIC DNA]</scope>
    <source>
        <strain evidence="3 4">DSM 21799</strain>
    </source>
</reference>
<accession>A0A1H4MU01</accession>
<gene>
    <name evidence="3" type="ORF">SAMN04489806_1964</name>
</gene>
<dbReference type="InterPro" id="IPR036691">
    <property type="entry name" value="Endo/exonu/phosph_ase_sf"/>
</dbReference>
<evidence type="ECO:0000256" key="1">
    <source>
        <dbReference type="SAM" id="MobiDB-lite"/>
    </source>
</evidence>
<feature type="region of interest" description="Disordered" evidence="1">
    <location>
        <begin position="873"/>
        <end position="915"/>
    </location>
</feature>
<feature type="region of interest" description="Disordered" evidence="1">
    <location>
        <begin position="220"/>
        <end position="279"/>
    </location>
</feature>
<dbReference type="PANTHER" id="PTHR42834:SF1">
    <property type="entry name" value="ENDONUCLEASE_EXONUCLEASE_PHOSPHATASE FAMILY PROTEIN (AFU_ORTHOLOGUE AFUA_3G09210)"/>
    <property type="match status" value="1"/>
</dbReference>
<dbReference type="EMBL" id="FNRY01000001">
    <property type="protein sequence ID" value="SEB85852.1"/>
    <property type="molecule type" value="Genomic_DNA"/>
</dbReference>
<dbReference type="STRING" id="640635.SAMN04489806_1964"/>
<dbReference type="AlphaFoldDB" id="A0A1H4MU01"/>
<feature type="domain" description="LTD" evidence="2">
    <location>
        <begin position="50"/>
        <end position="194"/>
    </location>
</feature>
<dbReference type="Pfam" id="PF03372">
    <property type="entry name" value="Exo_endo_phos"/>
    <property type="match status" value="1"/>
</dbReference>
<evidence type="ECO:0000313" key="3">
    <source>
        <dbReference type="EMBL" id="SEB85852.1"/>
    </source>
</evidence>
<sequence>MARVPASMRGTLVRWAAVCHPTIKPGDSLTTARTHRKPLLAAAALLGLAAAPLIAAPALAAPDGTGVVINEAYLSGGSKGAAYQHKFVELFNPTDAAIALDGTSLQYRSASGTGKTSSTVALSGSIPAGGYFLVSGGSNGDAGDALENVNIIGSLNPSGTTGTIFLVDGSAAITPPVGDVAGSAGIVDALGYGGSNTFETALAPAPAGNTDVKSLTRTNAADTDDNSADFTLTADITPQGSGSETVGTPPDDSGDDDTPTGPGVEKTIAEIQGTTDTSPLVDKRVTTTGVVTAAYPDGGFNGYYIQTAGTGGAIDPTTHAASDGLFVFSAATVGAVAVGDHVQVTGKVTEFYGLTELSVASLADLTVLDQAAAMPTPVETEFPDTDAARESLEGMLVAPQGDFTVTDVYSANQYGEIGLAASDIPLLNPTVSGLPGTSAYDAEVARAEAEAVSLDDGSSFNLLSGPSADTPLPYLSLENPVRVGAAVTFTKPVVLDYRNDTWKFQPTSLLTGANADTVQPATFENTRTAAPESVGGDIRLGTFNVLNYFATTGDERTGCTYYTDRDGHPVTVRDSSAPGCGVRGAADAENLERQQDKIVAAINALDADVVSLEEIENSLAAGHDDRDYALGVLVDALNDAAGSDVWAFVPSPAQLPEGEDVIRTAFIYKPAVVETVGDAQILIGSAAFDNAREPDAQAFKPVDGSDDDVFVVVSNHFKSKGGGDEATGDNADLNDGRGAYNGDRTRQAEALLEFADAFAAEHDTDKVFLVGDFNSYAAEDPITTITAAGYVSQGAKTGEQTYNFDGAVGSLDYIFASPAADRTVTGADVWNINSVESVALEYSRYNYNATNLYAPDVYRASDHDPMLVGIEVSHDSGTPGHGHGKGHGKGHGHGNGHGNGHGSGHGNGHGNGKGHGYGHAGGWPLTDAACRRY</sequence>
<dbReference type="InterPro" id="IPR047971">
    <property type="entry name" value="ExeM-like"/>
</dbReference>
<dbReference type="GO" id="GO:0003824">
    <property type="term" value="F:catalytic activity"/>
    <property type="evidence" value="ECO:0007669"/>
    <property type="project" value="InterPro"/>
</dbReference>
<feature type="compositionally biased region" description="Basic residues" evidence="1">
    <location>
        <begin position="882"/>
        <end position="894"/>
    </location>
</feature>
<dbReference type="CDD" id="cd10283">
    <property type="entry name" value="MnuA_DNase1-like"/>
    <property type="match status" value="1"/>
</dbReference>
<proteinExistence type="predicted"/>
<dbReference type="SUPFAM" id="SSF56219">
    <property type="entry name" value="DNase I-like"/>
    <property type="match status" value="1"/>
</dbReference>
<organism evidence="3 4">
    <name type="scientific">Paramicrobacterium humi</name>
    <dbReference type="NCBI Taxonomy" id="640635"/>
    <lineage>
        <taxon>Bacteria</taxon>
        <taxon>Bacillati</taxon>
        <taxon>Actinomycetota</taxon>
        <taxon>Actinomycetes</taxon>
        <taxon>Micrococcales</taxon>
        <taxon>Microbacteriaceae</taxon>
        <taxon>Paramicrobacterium</taxon>
    </lineage>
</organism>
<evidence type="ECO:0000259" key="2">
    <source>
        <dbReference type="PROSITE" id="PS51841"/>
    </source>
</evidence>
<dbReference type="RefSeq" id="WP_245723602.1">
    <property type="nucleotide sequence ID" value="NZ_FNRY01000001.1"/>
</dbReference>